<feature type="domain" description="PurE" evidence="1">
    <location>
        <begin position="117"/>
        <end position="246"/>
    </location>
</feature>
<dbReference type="InterPro" id="IPR000031">
    <property type="entry name" value="PurE_dom"/>
</dbReference>
<reference evidence="2 3" key="1">
    <citation type="submission" date="2018-06" db="EMBL/GenBank/DDBJ databases">
        <authorList>
            <consortium name="Pathogen Informatics"/>
            <person name="Doyle S."/>
        </authorList>
    </citation>
    <scope>NUCLEOTIDE SEQUENCE [LARGE SCALE GENOMIC DNA]</scope>
    <source>
        <strain evidence="2 3">NCTC12475</strain>
    </source>
</reference>
<dbReference type="InterPro" id="IPR039476">
    <property type="entry name" value="P2CMN_synthase_LarB"/>
</dbReference>
<dbReference type="GeneID" id="93090517"/>
<dbReference type="Pfam" id="PF00731">
    <property type="entry name" value="AIRC"/>
    <property type="match status" value="1"/>
</dbReference>
<dbReference type="AlphaFoldDB" id="A0A381DGT9"/>
<gene>
    <name evidence="2" type="ORF">NCTC12475_00064</name>
</gene>
<protein>
    <submittedName>
        <fullName evidence="2">Ncair mutase</fullName>
    </submittedName>
</protein>
<dbReference type="RefSeq" id="WP_089182352.1">
    <property type="nucleotide sequence ID" value="NZ_CP043427.1"/>
</dbReference>
<dbReference type="Gene3D" id="3.40.50.1970">
    <property type="match status" value="1"/>
</dbReference>
<dbReference type="PANTHER" id="PTHR43064">
    <property type="entry name" value="PHOSPHORIBOSYLAMINOIMIDAZOLE CARBOXYLASE-RELATED"/>
    <property type="match status" value="1"/>
</dbReference>
<evidence type="ECO:0000259" key="1">
    <source>
        <dbReference type="SMART" id="SM01001"/>
    </source>
</evidence>
<proteinExistence type="predicted"/>
<dbReference type="SUPFAM" id="SSF52255">
    <property type="entry name" value="N5-CAIR mutase (phosphoribosylaminoimidazole carboxylase, PurE)"/>
    <property type="match status" value="1"/>
</dbReference>
<dbReference type="PANTHER" id="PTHR43064:SF1">
    <property type="entry name" value="SLL1489 PROTEIN"/>
    <property type="match status" value="1"/>
</dbReference>
<dbReference type="GO" id="GO:0016787">
    <property type="term" value="F:hydrolase activity"/>
    <property type="evidence" value="ECO:0007669"/>
    <property type="project" value="InterPro"/>
</dbReference>
<dbReference type="Proteomes" id="UP000254920">
    <property type="component" value="Unassembled WGS sequence"/>
</dbReference>
<dbReference type="EMBL" id="UFVD01000001">
    <property type="protein sequence ID" value="SUX09492.1"/>
    <property type="molecule type" value="Genomic_DNA"/>
</dbReference>
<name>A0A381DGT9_9BACT</name>
<dbReference type="NCBIfam" id="NF033503">
    <property type="entry name" value="LarB"/>
    <property type="match status" value="1"/>
</dbReference>
<accession>A0A381DGT9</accession>
<dbReference type="OrthoDB" id="9782511at2"/>
<keyword evidence="3" id="KW-1185">Reference proteome</keyword>
<sequence>MNKEKILKLINDIKNDNISSDEVIKILKNYPFHDIGCAKIDKQRVLRNGNSEIIYGAQKTKDEILAITKNMNDENILITRSNVEVFNELKNHHKNIKFNDRGKIITIINKEIKQTKSYIAIVSAGASDSFVVEEAYETAIFLGNKAIKIIDVGVAGINRLFLKLDEIQKAKVLIVVAGMEGALPSVIAGLVNSPIIAVPTSVGYGANFRGISALLSMLNSCSNGISVVNIDNGFGAAYNASIINHM</sequence>
<dbReference type="SMART" id="SM01001">
    <property type="entry name" value="AIRC"/>
    <property type="match status" value="1"/>
</dbReference>
<evidence type="ECO:0000313" key="2">
    <source>
        <dbReference type="EMBL" id="SUX09492.1"/>
    </source>
</evidence>
<organism evidence="2 3">
    <name type="scientific">Campylobacter sputorum subsp. sputorum</name>
    <dbReference type="NCBI Taxonomy" id="32024"/>
    <lineage>
        <taxon>Bacteria</taxon>
        <taxon>Pseudomonadati</taxon>
        <taxon>Campylobacterota</taxon>
        <taxon>Epsilonproteobacteria</taxon>
        <taxon>Campylobacterales</taxon>
        <taxon>Campylobacteraceae</taxon>
        <taxon>Campylobacter</taxon>
    </lineage>
</organism>
<dbReference type="GO" id="GO:0006189">
    <property type="term" value="P:'de novo' IMP biosynthetic process"/>
    <property type="evidence" value="ECO:0007669"/>
    <property type="project" value="InterPro"/>
</dbReference>
<evidence type="ECO:0000313" key="3">
    <source>
        <dbReference type="Proteomes" id="UP000254920"/>
    </source>
</evidence>